<evidence type="ECO:0000313" key="10">
    <source>
        <dbReference type="EMBL" id="WPH03197.1"/>
    </source>
</evidence>
<feature type="transmembrane region" description="Helical" evidence="8">
    <location>
        <begin position="233"/>
        <end position="252"/>
    </location>
</feature>
<evidence type="ECO:0000256" key="3">
    <source>
        <dbReference type="ARBA" id="ARBA00022692"/>
    </source>
</evidence>
<evidence type="ECO:0000256" key="1">
    <source>
        <dbReference type="ARBA" id="ARBA00004141"/>
    </source>
</evidence>
<sequence length="465" mass="52044">MLLSPAEYFHLADRILVLGNSGIFAQGEWSNIKATNGNIVDSIVEQPKAGIADEYHQIAAINISEQMVEDRQADVTRKTGDITIYAYYLRSIGAKNCSMLVLGCSAYAFAVIFPQYWLKWWTEANGTNMWFYVVGFALLSFTAWLSTSMITWLTYIKISPRSGGSFHSGLLRTIFGAQLSYFFVADTGTILNRFGQDIQMVDRDIPDTLAGLGVQIFRMIMQAALLLSVQRQLALILPIYMAIVYVLQKFYLQTSRQLRLLELESRAAVYSSFLETVDGLATIRAMGWQDDYSEHNDHCLDEFQRPTYLLLCLQRWLNVVLNLMVAGIAVVVIAITVLSQKSNSGAEIGISLNIILVTNTTLLRLVQFWTTLEISLGAVARLKKLESETPQEHDVVETIEPDAAWPKDGCCELCDLQVSYDSRAISLRNINLSIRGGQKVLICGKTGRQESLTHGLGHTHTDIDR</sequence>
<dbReference type="PANTHER" id="PTHR24223">
    <property type="entry name" value="ATP-BINDING CASSETTE SUB-FAMILY C"/>
    <property type="match status" value="1"/>
</dbReference>
<evidence type="ECO:0000256" key="5">
    <source>
        <dbReference type="ARBA" id="ARBA00022840"/>
    </source>
</evidence>
<evidence type="ECO:0000256" key="7">
    <source>
        <dbReference type="ARBA" id="ARBA00023136"/>
    </source>
</evidence>
<name>A0AAQ3MD13_9PEZI</name>
<evidence type="ECO:0000313" key="11">
    <source>
        <dbReference type="Proteomes" id="UP001303373"/>
    </source>
</evidence>
<keyword evidence="3 8" id="KW-0812">Transmembrane</keyword>
<accession>A0AAQ3MD13</accession>
<dbReference type="InterPro" id="IPR044726">
    <property type="entry name" value="ABCC_6TM_D2"/>
</dbReference>
<protein>
    <recommendedName>
        <fullName evidence="9">ABC transmembrane type-1 domain-containing protein</fullName>
    </recommendedName>
</protein>
<dbReference type="EMBL" id="CP138589">
    <property type="protein sequence ID" value="WPH03197.1"/>
    <property type="molecule type" value="Genomic_DNA"/>
</dbReference>
<dbReference type="AlphaFoldDB" id="A0AAQ3MD13"/>
<keyword evidence="4" id="KW-0547">Nucleotide-binding</keyword>
<dbReference type="CDD" id="cd18580">
    <property type="entry name" value="ABC_6TM_ABCC_D2"/>
    <property type="match status" value="1"/>
</dbReference>
<evidence type="ECO:0000256" key="2">
    <source>
        <dbReference type="ARBA" id="ARBA00022448"/>
    </source>
</evidence>
<dbReference type="GO" id="GO:0140359">
    <property type="term" value="F:ABC-type transporter activity"/>
    <property type="evidence" value="ECO:0007669"/>
    <property type="project" value="InterPro"/>
</dbReference>
<dbReference type="InterPro" id="IPR036640">
    <property type="entry name" value="ABC1_TM_sf"/>
</dbReference>
<dbReference type="InterPro" id="IPR011527">
    <property type="entry name" value="ABC1_TM_dom"/>
</dbReference>
<dbReference type="GO" id="GO:0016020">
    <property type="term" value="C:membrane"/>
    <property type="evidence" value="ECO:0007669"/>
    <property type="project" value="UniProtKB-SubCell"/>
</dbReference>
<dbReference type="PANTHER" id="PTHR24223:SF345">
    <property type="entry name" value="ABC MULTIDRUG TRANSPORTER (EUROFUNG)"/>
    <property type="match status" value="1"/>
</dbReference>
<organism evidence="10 11">
    <name type="scientific">Acrodontium crateriforme</name>
    <dbReference type="NCBI Taxonomy" id="150365"/>
    <lineage>
        <taxon>Eukaryota</taxon>
        <taxon>Fungi</taxon>
        <taxon>Dikarya</taxon>
        <taxon>Ascomycota</taxon>
        <taxon>Pezizomycotina</taxon>
        <taxon>Dothideomycetes</taxon>
        <taxon>Dothideomycetidae</taxon>
        <taxon>Mycosphaerellales</taxon>
        <taxon>Teratosphaeriaceae</taxon>
        <taxon>Acrodontium</taxon>
    </lineage>
</organism>
<evidence type="ECO:0000256" key="8">
    <source>
        <dbReference type="SAM" id="Phobius"/>
    </source>
</evidence>
<dbReference type="InterPro" id="IPR027417">
    <property type="entry name" value="P-loop_NTPase"/>
</dbReference>
<dbReference type="GO" id="GO:0005524">
    <property type="term" value="F:ATP binding"/>
    <property type="evidence" value="ECO:0007669"/>
    <property type="project" value="UniProtKB-KW"/>
</dbReference>
<proteinExistence type="predicted"/>
<feature type="transmembrane region" description="Helical" evidence="8">
    <location>
        <begin position="97"/>
        <end position="117"/>
    </location>
</feature>
<dbReference type="PROSITE" id="PS50929">
    <property type="entry name" value="ABC_TM1F"/>
    <property type="match status" value="1"/>
</dbReference>
<gene>
    <name evidence="10" type="ORF">R9X50_00607300</name>
</gene>
<feature type="domain" description="ABC transmembrane type-1" evidence="9">
    <location>
        <begin position="106"/>
        <end position="373"/>
    </location>
</feature>
<evidence type="ECO:0000256" key="6">
    <source>
        <dbReference type="ARBA" id="ARBA00022989"/>
    </source>
</evidence>
<keyword evidence="5" id="KW-0067">ATP-binding</keyword>
<dbReference type="Proteomes" id="UP001303373">
    <property type="component" value="Chromosome 10"/>
</dbReference>
<evidence type="ECO:0000256" key="4">
    <source>
        <dbReference type="ARBA" id="ARBA00022741"/>
    </source>
</evidence>
<dbReference type="InterPro" id="IPR050173">
    <property type="entry name" value="ABC_transporter_C-like"/>
</dbReference>
<keyword evidence="7 8" id="KW-0472">Membrane</keyword>
<feature type="transmembrane region" description="Helical" evidence="8">
    <location>
        <begin position="316"/>
        <end position="338"/>
    </location>
</feature>
<dbReference type="Gene3D" id="1.20.1560.10">
    <property type="entry name" value="ABC transporter type 1, transmembrane domain"/>
    <property type="match status" value="1"/>
</dbReference>
<keyword evidence="2" id="KW-0813">Transport</keyword>
<dbReference type="Pfam" id="PF00664">
    <property type="entry name" value="ABC_membrane"/>
    <property type="match status" value="1"/>
</dbReference>
<dbReference type="Gene3D" id="3.40.50.300">
    <property type="entry name" value="P-loop containing nucleotide triphosphate hydrolases"/>
    <property type="match status" value="1"/>
</dbReference>
<comment type="subcellular location">
    <subcellularLocation>
        <location evidence="1">Membrane</location>
        <topology evidence="1">Multi-pass membrane protein</topology>
    </subcellularLocation>
</comment>
<evidence type="ECO:0000259" key="9">
    <source>
        <dbReference type="PROSITE" id="PS50929"/>
    </source>
</evidence>
<keyword evidence="11" id="KW-1185">Reference proteome</keyword>
<reference evidence="10 11" key="1">
    <citation type="submission" date="2023-11" db="EMBL/GenBank/DDBJ databases">
        <title>An acidophilic fungus is an integral part of prey digestion in a carnivorous sundew plant.</title>
        <authorList>
            <person name="Tsai I.J."/>
        </authorList>
    </citation>
    <scope>NUCLEOTIDE SEQUENCE [LARGE SCALE GENOMIC DNA]</scope>
    <source>
        <strain evidence="10">169a</strain>
    </source>
</reference>
<keyword evidence="6 8" id="KW-1133">Transmembrane helix</keyword>
<dbReference type="SUPFAM" id="SSF90123">
    <property type="entry name" value="ABC transporter transmembrane region"/>
    <property type="match status" value="1"/>
</dbReference>
<dbReference type="FunFam" id="1.20.1560.10:FF:000066">
    <property type="entry name" value="ABC multidrug transporter (Eurofung)"/>
    <property type="match status" value="1"/>
</dbReference>
<feature type="transmembrane region" description="Helical" evidence="8">
    <location>
        <begin position="129"/>
        <end position="155"/>
    </location>
</feature>